<keyword evidence="2 5" id="KW-0500">Molybdenum</keyword>
<dbReference type="InterPro" id="IPR027417">
    <property type="entry name" value="P-loop_NTPase"/>
</dbReference>
<dbReference type="InterPro" id="IPR003439">
    <property type="entry name" value="ABC_transporter-like_ATP-bd"/>
</dbReference>
<dbReference type="PANTHER" id="PTHR42781:SF4">
    <property type="entry name" value="SPERMIDINE_PUTRESCINE IMPORT ATP-BINDING PROTEIN POTA"/>
    <property type="match status" value="1"/>
</dbReference>
<dbReference type="InterPro" id="IPR008995">
    <property type="entry name" value="Mo/tungstate-bd_C_term_dom"/>
</dbReference>
<dbReference type="EMBL" id="JAGIOI010000001">
    <property type="protein sequence ID" value="MBP2413666.1"/>
    <property type="molecule type" value="Genomic_DNA"/>
</dbReference>
<dbReference type="SMART" id="SM00382">
    <property type="entry name" value="AAA"/>
    <property type="match status" value="1"/>
</dbReference>
<dbReference type="PANTHER" id="PTHR42781">
    <property type="entry name" value="SPERMIDINE/PUTRESCINE IMPORT ATP-BINDING PROTEIN POTA"/>
    <property type="match status" value="1"/>
</dbReference>
<proteinExistence type="predicted"/>
<dbReference type="Proteomes" id="UP000711614">
    <property type="component" value="Unassembled WGS sequence"/>
</dbReference>
<dbReference type="RefSeq" id="WP_209681124.1">
    <property type="nucleotide sequence ID" value="NZ_JAGIOI010000001.1"/>
</dbReference>
<name>A0ABS4YXY4_9MICC</name>
<evidence type="ECO:0000256" key="3">
    <source>
        <dbReference type="ARBA" id="ARBA00022741"/>
    </source>
</evidence>
<comment type="caution">
    <text evidence="8">The sequence shown here is derived from an EMBL/GenBank/DDBJ whole genome shotgun (WGS) entry which is preliminary data.</text>
</comment>
<dbReference type="SUPFAM" id="SSF52540">
    <property type="entry name" value="P-loop containing nucleoside triphosphate hydrolases"/>
    <property type="match status" value="1"/>
</dbReference>
<keyword evidence="1" id="KW-0813">Transport</keyword>
<reference evidence="8 9" key="1">
    <citation type="submission" date="2021-03" db="EMBL/GenBank/DDBJ databases">
        <title>Sequencing the genomes of 1000 actinobacteria strains.</title>
        <authorList>
            <person name="Klenk H.-P."/>
        </authorList>
    </citation>
    <scope>NUCLEOTIDE SEQUENCE [LARGE SCALE GENOMIC DNA]</scope>
    <source>
        <strain evidence="8 9">DSM 16005</strain>
    </source>
</reference>
<dbReference type="InterPro" id="IPR017871">
    <property type="entry name" value="ABC_transporter-like_CS"/>
</dbReference>
<dbReference type="InterPro" id="IPR005116">
    <property type="entry name" value="Transp-assoc_OB_typ1"/>
</dbReference>
<accession>A0ABS4YXY4</accession>
<gene>
    <name evidence="8" type="ORF">JOF48_002465</name>
</gene>
<organism evidence="8 9">
    <name type="scientific">Arthrobacter stackebrandtii</name>
    <dbReference type="NCBI Taxonomy" id="272161"/>
    <lineage>
        <taxon>Bacteria</taxon>
        <taxon>Bacillati</taxon>
        <taxon>Actinomycetota</taxon>
        <taxon>Actinomycetes</taxon>
        <taxon>Micrococcales</taxon>
        <taxon>Micrococcaceae</taxon>
        <taxon>Arthrobacter</taxon>
    </lineage>
</organism>
<protein>
    <submittedName>
        <fullName evidence="8">Molybdate transport system ATP-binding protein</fullName>
    </submittedName>
</protein>
<evidence type="ECO:0000256" key="1">
    <source>
        <dbReference type="ARBA" id="ARBA00022448"/>
    </source>
</evidence>
<evidence type="ECO:0000313" key="9">
    <source>
        <dbReference type="Proteomes" id="UP000711614"/>
    </source>
</evidence>
<dbReference type="Pfam" id="PF00005">
    <property type="entry name" value="ABC_tran"/>
    <property type="match status" value="1"/>
</dbReference>
<keyword evidence="4 8" id="KW-0067">ATP-binding</keyword>
<dbReference type="SUPFAM" id="SSF50331">
    <property type="entry name" value="MOP-like"/>
    <property type="match status" value="1"/>
</dbReference>
<dbReference type="PROSITE" id="PS50893">
    <property type="entry name" value="ABC_TRANSPORTER_2"/>
    <property type="match status" value="1"/>
</dbReference>
<keyword evidence="9" id="KW-1185">Reference proteome</keyword>
<dbReference type="Gene3D" id="2.40.50.100">
    <property type="match status" value="1"/>
</dbReference>
<evidence type="ECO:0000256" key="4">
    <source>
        <dbReference type="ARBA" id="ARBA00022840"/>
    </source>
</evidence>
<dbReference type="InterPro" id="IPR003593">
    <property type="entry name" value="AAA+_ATPase"/>
</dbReference>
<dbReference type="PROSITE" id="PS00211">
    <property type="entry name" value="ABC_TRANSPORTER_1"/>
    <property type="match status" value="1"/>
</dbReference>
<evidence type="ECO:0000259" key="7">
    <source>
        <dbReference type="PROSITE" id="PS51866"/>
    </source>
</evidence>
<dbReference type="Pfam" id="PF03459">
    <property type="entry name" value="TOBE"/>
    <property type="match status" value="1"/>
</dbReference>
<feature type="domain" description="ABC transporter" evidence="6">
    <location>
        <begin position="3"/>
        <end position="235"/>
    </location>
</feature>
<evidence type="ECO:0000313" key="8">
    <source>
        <dbReference type="EMBL" id="MBP2413666.1"/>
    </source>
</evidence>
<evidence type="ECO:0000259" key="6">
    <source>
        <dbReference type="PROSITE" id="PS50893"/>
    </source>
</evidence>
<evidence type="ECO:0000256" key="5">
    <source>
        <dbReference type="PROSITE-ProRule" id="PRU01213"/>
    </source>
</evidence>
<dbReference type="Gene3D" id="3.40.50.300">
    <property type="entry name" value="P-loop containing nucleotide triphosphate hydrolases"/>
    <property type="match status" value="1"/>
</dbReference>
<sequence>MSLTLEAVLAARNVDVSLHVEPGETVAVMGPNGAGKSSVVQSLAGLLKPDSGRAVLDGTTLFELSGAGPGRWLPPHARGVGVLAQEPLLFPHLNVLDNVAFGPRSRGASRRESREAARRWLGEVDAVELARRMPAELSGGQAQRVALARALATEPSLLLLDEPMAALDVNSTPFLRSLLKRVLAGRRAIIVTHDVLDALMLADRIIVMEGGRIVESGPTAAVLAHPRSSFAASLAGLNVLTGTLSGTTLMMSDGGRVAGQPAAGPGGTPVGDGFAGLHTQGLAAEAPRAEGGPEGMAAFPPSAVSVFLAPPAGSPRNCFAVVVDQLEPQGGHIRVRAGALAADVSPAAVAELGLAPGAEVFFVVKAAEVRLYPA</sequence>
<evidence type="ECO:0000256" key="2">
    <source>
        <dbReference type="ARBA" id="ARBA00022505"/>
    </source>
</evidence>
<dbReference type="InterPro" id="IPR004606">
    <property type="entry name" value="Mop_domain"/>
</dbReference>
<dbReference type="InterPro" id="IPR050093">
    <property type="entry name" value="ABC_SmlMolc_Importer"/>
</dbReference>
<dbReference type="GO" id="GO:0005524">
    <property type="term" value="F:ATP binding"/>
    <property type="evidence" value="ECO:0007669"/>
    <property type="project" value="UniProtKB-KW"/>
</dbReference>
<feature type="domain" description="Mop" evidence="7">
    <location>
        <begin position="312"/>
        <end position="373"/>
    </location>
</feature>
<keyword evidence="3" id="KW-0547">Nucleotide-binding</keyword>
<dbReference type="PROSITE" id="PS51866">
    <property type="entry name" value="MOP"/>
    <property type="match status" value="1"/>
</dbReference>